<dbReference type="Pfam" id="PF09479">
    <property type="entry name" value="Flg_new"/>
    <property type="match status" value="1"/>
</dbReference>
<dbReference type="AlphaFoldDB" id="A0A644XV62"/>
<evidence type="ECO:0000313" key="2">
    <source>
        <dbReference type="EMBL" id="MPM20112.1"/>
    </source>
</evidence>
<proteinExistence type="predicted"/>
<gene>
    <name evidence="2" type="ORF">SDC9_66541</name>
</gene>
<comment type="subcellular location">
    <subcellularLocation>
        <location evidence="1">Cell envelope</location>
    </subcellularLocation>
</comment>
<organism evidence="2">
    <name type="scientific">bioreactor metagenome</name>
    <dbReference type="NCBI Taxonomy" id="1076179"/>
    <lineage>
        <taxon>unclassified sequences</taxon>
        <taxon>metagenomes</taxon>
        <taxon>ecological metagenomes</taxon>
    </lineage>
</organism>
<dbReference type="PROSITE" id="PS51257">
    <property type="entry name" value="PROKAR_LIPOPROTEIN"/>
    <property type="match status" value="1"/>
</dbReference>
<reference evidence="2" key="1">
    <citation type="submission" date="2019-08" db="EMBL/GenBank/DDBJ databases">
        <authorList>
            <person name="Kucharzyk K."/>
            <person name="Murdoch R.W."/>
            <person name="Higgins S."/>
            <person name="Loffler F."/>
        </authorList>
    </citation>
    <scope>NUCLEOTIDE SEQUENCE</scope>
</reference>
<sequence>MNKAKLTRVAIILCAIVACSSFAACSNSGQSADPGAWGYDCKVTYDALGGMVNAREVRNTYYLPNSYVFEPSGSSNMLVQPTRDGYIIAGWYRAKTDTPTDLGEEYTFNASDRWDFYLDRVQEDMTLYARWLPQGRVDYVDAGSGEVIFSKNITADSPVQELSEAVVEFRKPDGTTLFGYYSDPECTQEYDFASYVHSEPQPTQQQIYDALYEMYPQYLEKVEYVEPDEDEVDATTDTSYLFLNKIGYQLTTTDENALAELRAAKDQLVESYIENYLVNTAGKVVYMKFVEGNFVRVNQPGDMKIGGKYGFFDTDAAGNKIDGYVIESDIDFSGVTLTMSESFSGVIYGNYHTLSNLKLSLASKKVDKDTEKSLALFNELSDTTIDNLTFENAAISIQVDQGVTVKAALLALNAKNVTLTNVKISGMTIDSGKGDTAGTRYTLGDLFVTASGTKLNDCDGDGLVANVSETAVLRLTLLKLEAPEPTPTPAP</sequence>
<protein>
    <submittedName>
        <fullName evidence="2">Uncharacterized protein</fullName>
    </submittedName>
</protein>
<dbReference type="InterPro" id="IPR013378">
    <property type="entry name" value="InlB-like_B-rpt"/>
</dbReference>
<dbReference type="Gene3D" id="2.60.40.4270">
    <property type="entry name" value="Listeria-Bacteroides repeat domain"/>
    <property type="match status" value="1"/>
</dbReference>
<dbReference type="EMBL" id="VSSQ01003315">
    <property type="protein sequence ID" value="MPM20112.1"/>
    <property type="molecule type" value="Genomic_DNA"/>
</dbReference>
<dbReference type="InterPro" id="IPR042229">
    <property type="entry name" value="Listeria/Bacterioides_rpt_sf"/>
</dbReference>
<evidence type="ECO:0000256" key="1">
    <source>
        <dbReference type="ARBA" id="ARBA00004196"/>
    </source>
</evidence>
<accession>A0A644XV62</accession>
<name>A0A644XV62_9ZZZZ</name>
<dbReference type="Gene3D" id="2.160.20.110">
    <property type="match status" value="1"/>
</dbReference>
<comment type="caution">
    <text evidence="2">The sequence shown here is derived from an EMBL/GenBank/DDBJ whole genome shotgun (WGS) entry which is preliminary data.</text>
</comment>
<dbReference type="GO" id="GO:0030313">
    <property type="term" value="C:cell envelope"/>
    <property type="evidence" value="ECO:0007669"/>
    <property type="project" value="UniProtKB-SubCell"/>
</dbReference>